<evidence type="ECO:0000256" key="2">
    <source>
        <dbReference type="ARBA" id="ARBA00022741"/>
    </source>
</evidence>
<proteinExistence type="inferred from homology"/>
<comment type="similarity">
    <text evidence="1">Belongs to the AFG1 ATPase family.</text>
</comment>
<dbReference type="Pfam" id="PF03969">
    <property type="entry name" value="AFG1_ATPase"/>
    <property type="match status" value="1"/>
</dbReference>
<organism evidence="4 5">
    <name type="scientific">Cyanidium caldarium</name>
    <name type="common">Red alga</name>
    <dbReference type="NCBI Taxonomy" id="2771"/>
    <lineage>
        <taxon>Eukaryota</taxon>
        <taxon>Rhodophyta</taxon>
        <taxon>Bangiophyceae</taxon>
        <taxon>Cyanidiales</taxon>
        <taxon>Cyanidiaceae</taxon>
        <taxon>Cyanidium</taxon>
    </lineage>
</organism>
<dbReference type="GO" id="GO:0005524">
    <property type="term" value="F:ATP binding"/>
    <property type="evidence" value="ECO:0007669"/>
    <property type="project" value="UniProtKB-KW"/>
</dbReference>
<dbReference type="Gene3D" id="3.40.50.300">
    <property type="entry name" value="P-loop containing nucleotide triphosphate hydrolases"/>
    <property type="match status" value="1"/>
</dbReference>
<evidence type="ECO:0000313" key="5">
    <source>
        <dbReference type="Proteomes" id="UP001301350"/>
    </source>
</evidence>
<comment type="caution">
    <text evidence="4">The sequence shown here is derived from an EMBL/GenBank/DDBJ whole genome shotgun (WGS) entry which is preliminary data.</text>
</comment>
<dbReference type="EMBL" id="JANCYW010000009">
    <property type="protein sequence ID" value="KAK4536684.1"/>
    <property type="molecule type" value="Genomic_DNA"/>
</dbReference>
<protein>
    <recommendedName>
        <fullName evidence="6">ATPase</fullName>
    </recommendedName>
</protein>
<dbReference type="GO" id="GO:0005739">
    <property type="term" value="C:mitochondrion"/>
    <property type="evidence" value="ECO:0007669"/>
    <property type="project" value="TreeGrafter"/>
</dbReference>
<gene>
    <name evidence="4" type="ORF">CDCA_CDCA09G2709</name>
</gene>
<keyword evidence="3" id="KW-0067">ATP-binding</keyword>
<dbReference type="Proteomes" id="UP001301350">
    <property type="component" value="Unassembled WGS sequence"/>
</dbReference>
<dbReference type="GO" id="GO:0016887">
    <property type="term" value="F:ATP hydrolysis activity"/>
    <property type="evidence" value="ECO:0007669"/>
    <property type="project" value="InterPro"/>
</dbReference>
<dbReference type="SUPFAM" id="SSF52540">
    <property type="entry name" value="P-loop containing nucleoside triphosphate hydrolases"/>
    <property type="match status" value="1"/>
</dbReference>
<reference evidence="4 5" key="1">
    <citation type="submission" date="2022-07" db="EMBL/GenBank/DDBJ databases">
        <title>Genome-wide signatures of adaptation to extreme environments.</title>
        <authorList>
            <person name="Cho C.H."/>
            <person name="Yoon H.S."/>
        </authorList>
    </citation>
    <scope>NUCLEOTIDE SEQUENCE [LARGE SCALE GENOMIC DNA]</scope>
    <source>
        <strain evidence="4 5">DBV 063 E5</strain>
    </source>
</reference>
<dbReference type="PANTHER" id="PTHR12169">
    <property type="entry name" value="ATPASE N2B"/>
    <property type="match status" value="1"/>
</dbReference>
<dbReference type="NCBIfam" id="NF040713">
    <property type="entry name" value="ZapE"/>
    <property type="match status" value="1"/>
</dbReference>
<evidence type="ECO:0000256" key="3">
    <source>
        <dbReference type="ARBA" id="ARBA00022840"/>
    </source>
</evidence>
<sequence>MWPRLSLSAWRGRGIRAGRASALRLPLRTGGPSAGATAWRPRDISSFHATLGTHCRNELWHREFDCGVAFSDSIAPLQRYCTSSPERKPAPDVSPHNGPLLRAYRKMVRANGLEDDPAQEQAVQVMQASFQEIVAWEARGHTAADPTASGVRGVYLWSERPGTGKTALMDFFYETLPVPAKQRWHFHAFMLDIQRRLHQLRAAAAGRRPPTTITARDPGADRWWSHWWKQWARHLGLTSATSATTGPLEAVAQGIIADGWVLCLDELQVTDVADAMVLRRLFRSLIARGLVLVATSNRPPEALYANGLQRDLFIPFITQLQRVCRVHPLLSPTDYRVRALLRESVHTDRLPLYLCPDGPETQRRLDQCFAQLTGRGSDDPAAATPRYEPVSLPTFGRILRVPRAIPAAQAARFYFDELCDRPLSAADYLLIAQHFRVVFVERVPVGITDRNIARRWITLIDTLYDQRVTLVCAAAGPPETLFRLPDRASDEAFAAQRCISRLYEMQTVHYLSRHMIGVHERDDRRKNTPVPTP</sequence>
<keyword evidence="5" id="KW-1185">Reference proteome</keyword>
<dbReference type="InterPro" id="IPR005654">
    <property type="entry name" value="ATPase_AFG1-like"/>
</dbReference>
<dbReference type="PANTHER" id="PTHR12169:SF6">
    <property type="entry name" value="AFG1-LIKE ATPASE"/>
    <property type="match status" value="1"/>
</dbReference>
<dbReference type="InterPro" id="IPR027417">
    <property type="entry name" value="P-loop_NTPase"/>
</dbReference>
<evidence type="ECO:0000313" key="4">
    <source>
        <dbReference type="EMBL" id="KAK4536684.1"/>
    </source>
</evidence>
<evidence type="ECO:0000256" key="1">
    <source>
        <dbReference type="ARBA" id="ARBA00010322"/>
    </source>
</evidence>
<keyword evidence="2" id="KW-0547">Nucleotide-binding</keyword>
<evidence type="ECO:0008006" key="6">
    <source>
        <dbReference type="Google" id="ProtNLM"/>
    </source>
</evidence>
<accession>A0AAV9IWN6</accession>
<dbReference type="AlphaFoldDB" id="A0AAV9IWN6"/>
<name>A0AAV9IWN6_CYACA</name>